<protein>
    <submittedName>
        <fullName evidence="2">Uncharacterized protein</fullName>
    </submittedName>
</protein>
<evidence type="ECO:0000256" key="1">
    <source>
        <dbReference type="SAM" id="MobiDB-lite"/>
    </source>
</evidence>
<feature type="region of interest" description="Disordered" evidence="1">
    <location>
        <begin position="1"/>
        <end position="20"/>
    </location>
</feature>
<dbReference type="Proteomes" id="UP000502823">
    <property type="component" value="Unassembled WGS sequence"/>
</dbReference>
<gene>
    <name evidence="2" type="ORF">Cfor_07789</name>
</gene>
<accession>A0A6L2PH41</accession>
<feature type="region of interest" description="Disordered" evidence="1">
    <location>
        <begin position="843"/>
        <end position="864"/>
    </location>
</feature>
<evidence type="ECO:0000313" key="2">
    <source>
        <dbReference type="EMBL" id="GFG30740.1"/>
    </source>
</evidence>
<evidence type="ECO:0000313" key="3">
    <source>
        <dbReference type="Proteomes" id="UP000502823"/>
    </source>
</evidence>
<dbReference type="OrthoDB" id="8070558at2759"/>
<dbReference type="EMBL" id="BLKM01000251">
    <property type="protein sequence ID" value="GFG30740.1"/>
    <property type="molecule type" value="Genomic_DNA"/>
</dbReference>
<proteinExistence type="predicted"/>
<reference evidence="3" key="1">
    <citation type="submission" date="2020-01" db="EMBL/GenBank/DDBJ databases">
        <title>Draft genome sequence of the Termite Coptotermes fromosanus.</title>
        <authorList>
            <person name="Itakura S."/>
            <person name="Yosikawa Y."/>
            <person name="Umezawa K."/>
        </authorList>
    </citation>
    <scope>NUCLEOTIDE SEQUENCE [LARGE SCALE GENOMIC DNA]</scope>
</reference>
<organism evidence="2 3">
    <name type="scientific">Coptotermes formosanus</name>
    <name type="common">Formosan subterranean termite</name>
    <dbReference type="NCBI Taxonomy" id="36987"/>
    <lineage>
        <taxon>Eukaryota</taxon>
        <taxon>Metazoa</taxon>
        <taxon>Ecdysozoa</taxon>
        <taxon>Arthropoda</taxon>
        <taxon>Hexapoda</taxon>
        <taxon>Insecta</taxon>
        <taxon>Pterygota</taxon>
        <taxon>Neoptera</taxon>
        <taxon>Polyneoptera</taxon>
        <taxon>Dictyoptera</taxon>
        <taxon>Blattodea</taxon>
        <taxon>Blattoidea</taxon>
        <taxon>Termitoidae</taxon>
        <taxon>Rhinotermitidae</taxon>
        <taxon>Coptotermes</taxon>
    </lineage>
</organism>
<keyword evidence="3" id="KW-1185">Reference proteome</keyword>
<dbReference type="InParanoid" id="A0A6L2PH41"/>
<sequence>MNTTKVEPVKDANLPSTSQSLMPQENVNICELMDLIDSDGFSNESVEDVDINYVAEFESLFKNVAEDLGVGNSQKILPSQDTGLSAASDSNENTELTTDSDLKANTGLPIDSDLKVNTGLPTDSNVRLNTGLSLDSHLKVNTGLPADSDVRLNTGLSVDSDLKVNTGLPADSDVRLNTGLLVDSDLEMNAGLLTENDLKLNTELLTDSKLKTVNTGSSADRFASGAEGKTVNDVEVDVQLKPSSADIEENNDNVLAVTESCVKHAETSNCSKDTAPISNQSEELTVTSFCDVSKHIGSTAAGQPLLNRSPVPATVTLQALDIPQHSGGLETVDTAAYDDAGTADGEMIISVQSVTKQKVEMNSSNLMTCDSTSAEKSFGVLNAEISHSMTNGDNILTENRTDVTSAEVGTPKVTPYAARDTGEHSCTSIRDQNAVSVSPELLSVGETSCSSRVADKVVSEKKGSDGIAEVGRPVSIACTAREVLDHSYFKVQDENETVVTKHSSVSENSVPVIIDIEDMIQPLSVPDTGSLTADVLSVALDDKHVTKNVTVSSYENVNMPCGTEIKETVVRETNLSTAENMFLKMNSITDVGQQNIMIHAGTEVTGIDSDQATASGVPIMLEKLISEGNSHTLQTNCIPDAAAEMANLKSDNICVGRYTGTKVFGKDILERLPDTTKARHTVTPKGNNTGMDCPQFPVVSSGLQQKETGNRTHLQKPELFAESGAQSLGMNRNSKLELDGHWYSCSTDMKNEGGLTDTLRPSGTEVKNALVADSKNHAAPQTVRIGKNLNSCVVACRENVPLPDLSKMGGKVVSASYVNPPVSPTYPPHQQNLNRVQPLYSNSSAAVSQKQAKRHMTASKTEQNKTSDICTSLQVLFSKPNDVKLGNTRQSKLDTKEATINKIRSCLKPQIAFPDSNKGKFAGFIFEKPSVPGPNLRLYSKNKKISKTQGLPKGRRTYSEQSELLLTLTSNPHPDPLNCNSSSTDSNNRVTLLQNYGSVEDIKVENKNVADHVYVKNASDDGSLDWLQQLLM</sequence>
<feature type="region of interest" description="Disordered" evidence="1">
    <location>
        <begin position="79"/>
        <end position="114"/>
    </location>
</feature>
<dbReference type="AlphaFoldDB" id="A0A6L2PH41"/>
<name>A0A6L2PH41_COPFO</name>
<feature type="compositionally biased region" description="Polar residues" evidence="1">
    <location>
        <begin position="79"/>
        <end position="99"/>
    </location>
</feature>
<comment type="caution">
    <text evidence="2">The sequence shown here is derived from an EMBL/GenBank/DDBJ whole genome shotgun (WGS) entry which is preliminary data.</text>
</comment>